<organism evidence="8 9">
    <name type="scientific">Halalkalibacter suaedae</name>
    <dbReference type="NCBI Taxonomy" id="2822140"/>
    <lineage>
        <taxon>Bacteria</taxon>
        <taxon>Bacillati</taxon>
        <taxon>Bacillota</taxon>
        <taxon>Bacilli</taxon>
        <taxon>Bacillales</taxon>
        <taxon>Bacillaceae</taxon>
        <taxon>Halalkalibacter</taxon>
    </lineage>
</organism>
<dbReference type="PROSITE" id="PS50109">
    <property type="entry name" value="HIS_KIN"/>
    <property type="match status" value="1"/>
</dbReference>
<evidence type="ECO:0000256" key="5">
    <source>
        <dbReference type="ARBA" id="ARBA00023012"/>
    </source>
</evidence>
<dbReference type="GO" id="GO:0016301">
    <property type="term" value="F:kinase activity"/>
    <property type="evidence" value="ECO:0007669"/>
    <property type="project" value="UniProtKB-KW"/>
</dbReference>
<evidence type="ECO:0000313" key="8">
    <source>
        <dbReference type="EMBL" id="MBP3952636.1"/>
    </source>
</evidence>
<dbReference type="Pfam" id="PF14689">
    <property type="entry name" value="SPOB_a"/>
    <property type="match status" value="1"/>
</dbReference>
<dbReference type="SUPFAM" id="SSF103190">
    <property type="entry name" value="Sensory domain-like"/>
    <property type="match status" value="1"/>
</dbReference>
<dbReference type="InterPro" id="IPR032834">
    <property type="entry name" value="NatK-like_C"/>
</dbReference>
<name>A0A940WUQ4_9BACI</name>
<evidence type="ECO:0000256" key="3">
    <source>
        <dbReference type="ARBA" id="ARBA00022777"/>
    </source>
</evidence>
<dbReference type="InterPro" id="IPR039506">
    <property type="entry name" value="SPOB_a"/>
</dbReference>
<keyword evidence="6" id="KW-1133">Transmembrane helix</keyword>
<comment type="caution">
    <text evidence="8">The sequence shown here is derived from an EMBL/GenBank/DDBJ whole genome shotgun (WGS) entry which is preliminary data.</text>
</comment>
<evidence type="ECO:0000256" key="1">
    <source>
        <dbReference type="ARBA" id="ARBA00022679"/>
    </source>
</evidence>
<evidence type="ECO:0000256" key="4">
    <source>
        <dbReference type="ARBA" id="ARBA00022840"/>
    </source>
</evidence>
<dbReference type="SUPFAM" id="SSF55874">
    <property type="entry name" value="ATPase domain of HSP90 chaperone/DNA topoisomerase II/histidine kinase"/>
    <property type="match status" value="1"/>
</dbReference>
<keyword evidence="4" id="KW-0067">ATP-binding</keyword>
<dbReference type="InterPro" id="IPR005467">
    <property type="entry name" value="His_kinase_dom"/>
</dbReference>
<dbReference type="InterPro" id="IPR003594">
    <property type="entry name" value="HATPase_dom"/>
</dbReference>
<gene>
    <name evidence="8" type="ORF">J7W16_16060</name>
</gene>
<dbReference type="GO" id="GO:0042802">
    <property type="term" value="F:identical protein binding"/>
    <property type="evidence" value="ECO:0007669"/>
    <property type="project" value="TreeGrafter"/>
</dbReference>
<keyword evidence="6" id="KW-0812">Transmembrane</keyword>
<dbReference type="CDD" id="cd18773">
    <property type="entry name" value="PDC1_HK_sensor"/>
    <property type="match status" value="1"/>
</dbReference>
<dbReference type="SMART" id="SM00387">
    <property type="entry name" value="HATPase_c"/>
    <property type="match status" value="1"/>
</dbReference>
<dbReference type="GO" id="GO:0005524">
    <property type="term" value="F:ATP binding"/>
    <property type="evidence" value="ECO:0007669"/>
    <property type="project" value="UniProtKB-KW"/>
</dbReference>
<keyword evidence="1" id="KW-0808">Transferase</keyword>
<dbReference type="Proteomes" id="UP000678228">
    <property type="component" value="Unassembled WGS sequence"/>
</dbReference>
<dbReference type="Gene3D" id="3.30.450.20">
    <property type="entry name" value="PAS domain"/>
    <property type="match status" value="1"/>
</dbReference>
<dbReference type="InterPro" id="IPR029151">
    <property type="entry name" value="Sensor-like_sf"/>
</dbReference>
<evidence type="ECO:0000256" key="2">
    <source>
        <dbReference type="ARBA" id="ARBA00022741"/>
    </source>
</evidence>
<accession>A0A940WUQ4</accession>
<keyword evidence="2" id="KW-0547">Nucleotide-binding</keyword>
<protein>
    <submittedName>
        <fullName evidence="8">GHKL domain-containing protein</fullName>
    </submittedName>
</protein>
<dbReference type="GO" id="GO:0000160">
    <property type="term" value="P:phosphorelay signal transduction system"/>
    <property type="evidence" value="ECO:0007669"/>
    <property type="project" value="UniProtKB-KW"/>
</dbReference>
<feature type="domain" description="Histidine kinase" evidence="7">
    <location>
        <begin position="328"/>
        <end position="432"/>
    </location>
</feature>
<dbReference type="PANTHER" id="PTHR40448">
    <property type="entry name" value="TWO-COMPONENT SENSOR HISTIDINE KINASE"/>
    <property type="match status" value="1"/>
</dbReference>
<dbReference type="Pfam" id="PF14501">
    <property type="entry name" value="HATPase_c_5"/>
    <property type="match status" value="1"/>
</dbReference>
<keyword evidence="6" id="KW-0472">Membrane</keyword>
<evidence type="ECO:0000256" key="6">
    <source>
        <dbReference type="SAM" id="Phobius"/>
    </source>
</evidence>
<dbReference type="AlphaFoldDB" id="A0A940WUQ4"/>
<keyword evidence="5" id="KW-0902">Two-component regulatory system</keyword>
<reference evidence="8" key="1">
    <citation type="submission" date="2021-03" db="EMBL/GenBank/DDBJ databases">
        <title>Bacillus suaedae sp. nov., isolated from Suaeda aralocaspica.</title>
        <authorList>
            <person name="Lei R.F.R."/>
        </authorList>
    </citation>
    <scope>NUCLEOTIDE SEQUENCE</scope>
    <source>
        <strain evidence="8">YZJH907-2</strain>
    </source>
</reference>
<keyword evidence="9" id="KW-1185">Reference proteome</keyword>
<keyword evidence="3" id="KW-0418">Kinase</keyword>
<feature type="transmembrane region" description="Helical" evidence="6">
    <location>
        <begin position="191"/>
        <end position="211"/>
    </location>
</feature>
<dbReference type="PANTHER" id="PTHR40448:SF1">
    <property type="entry name" value="TWO-COMPONENT SENSOR HISTIDINE KINASE"/>
    <property type="match status" value="1"/>
</dbReference>
<dbReference type="RefSeq" id="WP_210598495.1">
    <property type="nucleotide sequence ID" value="NZ_JAGKSQ010000007.1"/>
</dbReference>
<evidence type="ECO:0000313" key="9">
    <source>
        <dbReference type="Proteomes" id="UP000678228"/>
    </source>
</evidence>
<dbReference type="Gene3D" id="1.10.287.130">
    <property type="match status" value="1"/>
</dbReference>
<dbReference type="EMBL" id="JAGKSQ010000007">
    <property type="protein sequence ID" value="MBP3952636.1"/>
    <property type="molecule type" value="Genomic_DNA"/>
</dbReference>
<evidence type="ECO:0000259" key="7">
    <source>
        <dbReference type="PROSITE" id="PS50109"/>
    </source>
</evidence>
<sequence length="432" mass="49333">MYTRKFKRIFILSIILLLFFITINIYISYSKINRTVEESIANQSLQAAKSIASSMDVEGYKRFLANPVRSQEYWEIRRYLNDAREKIGALHVYTLAVDNPRVSKGMIMGMPEEWDNYDIGDICTVPEKQVKRAYEGKTYVTDVLTDLKYGNYLSVGAPIKDKEGDVIGYLGIDISVDVLDDIGGKILGNSIWLLIFNGLFVLIVSASFFIIQRWYHQEVAKEMKDTEDIYHSEVTSLISSAQSLRHDFFNHIQVMHGLLKLGHHETALNYITSLFKEARSIENININIENPGLSVLLQTKKFSAQNHNIDIDFDVSNHSFEAVKTVDLIKILSNLIDNAIEATLELPEDEREIGIECKVEPDQYLFKIENTGQKIQDKESIFNRGYSTKERGKQRGQGLYIVRNVIHIYGGEISIDSTENKTSIIVLIPIKN</sequence>
<dbReference type="InterPro" id="IPR036890">
    <property type="entry name" value="HATPase_C_sf"/>
</dbReference>
<feature type="transmembrane region" description="Helical" evidence="6">
    <location>
        <begin position="9"/>
        <end position="29"/>
    </location>
</feature>
<proteinExistence type="predicted"/>
<dbReference type="Gene3D" id="3.30.565.10">
    <property type="entry name" value="Histidine kinase-like ATPase, C-terminal domain"/>
    <property type="match status" value="1"/>
</dbReference>